<dbReference type="Pfam" id="PF10370">
    <property type="entry name" value="Rv2993c-like_N"/>
    <property type="match status" value="1"/>
</dbReference>
<proteinExistence type="inferred from homology"/>
<dbReference type="InterPro" id="IPR036663">
    <property type="entry name" value="Fumarylacetoacetase_C_sf"/>
</dbReference>
<gene>
    <name evidence="5" type="ORF">BOCO_1241</name>
</gene>
<reference evidence="5 6" key="1">
    <citation type="journal article" date="2017" name="BMC Genomics">
        <title>Comparative genomic and phylogenomic analyses of the Bifidobacteriaceae family.</title>
        <authorList>
            <person name="Lugli G.A."/>
            <person name="Milani C."/>
            <person name="Turroni F."/>
            <person name="Duranti S."/>
            <person name="Mancabelli L."/>
            <person name="Mangifesta M."/>
            <person name="Ferrario C."/>
            <person name="Modesto M."/>
            <person name="Mattarelli P."/>
            <person name="Jiri K."/>
            <person name="van Sinderen D."/>
            <person name="Ventura M."/>
        </authorList>
    </citation>
    <scope>NUCLEOTIDE SEQUENCE [LARGE SCALE GENOMIC DNA]</scope>
    <source>
        <strain evidence="5 6">DSM 22924</strain>
    </source>
</reference>
<dbReference type="GO" id="GO:0016853">
    <property type="term" value="F:isomerase activity"/>
    <property type="evidence" value="ECO:0007669"/>
    <property type="project" value="UniProtKB-KW"/>
</dbReference>
<dbReference type="EMBL" id="MWWS01000008">
    <property type="protein sequence ID" value="OZG48754.1"/>
    <property type="molecule type" value="Genomic_DNA"/>
</dbReference>
<evidence type="ECO:0000256" key="2">
    <source>
        <dbReference type="ARBA" id="ARBA00022723"/>
    </source>
</evidence>
<dbReference type="Pfam" id="PF01557">
    <property type="entry name" value="FAA_hydrolase"/>
    <property type="match status" value="1"/>
</dbReference>
<dbReference type="InterPro" id="IPR018833">
    <property type="entry name" value="Rv2993c-like_N"/>
</dbReference>
<evidence type="ECO:0000313" key="5">
    <source>
        <dbReference type="EMBL" id="OZG48754.1"/>
    </source>
</evidence>
<dbReference type="RefSeq" id="WP_094723351.1">
    <property type="nucleotide sequence ID" value="NZ_MWWS01000008.1"/>
</dbReference>
<comment type="caution">
    <text evidence="5">The sequence shown here is derived from an EMBL/GenBank/DDBJ whole genome shotgun (WGS) entry which is preliminary data.</text>
</comment>
<dbReference type="InterPro" id="IPR051121">
    <property type="entry name" value="FAH"/>
</dbReference>
<protein>
    <submittedName>
        <fullName evidence="5">2-hydroxyhepta-2,4-diene-1,7-dioate isomerase</fullName>
    </submittedName>
</protein>
<dbReference type="GO" id="GO:0044281">
    <property type="term" value="P:small molecule metabolic process"/>
    <property type="evidence" value="ECO:0007669"/>
    <property type="project" value="UniProtKB-ARBA"/>
</dbReference>
<dbReference type="GO" id="GO:0046872">
    <property type="term" value="F:metal ion binding"/>
    <property type="evidence" value="ECO:0007669"/>
    <property type="project" value="UniProtKB-KW"/>
</dbReference>
<evidence type="ECO:0000256" key="1">
    <source>
        <dbReference type="ARBA" id="ARBA00010211"/>
    </source>
</evidence>
<feature type="domain" description="Fumarylacetoacetase-like C-terminal" evidence="3">
    <location>
        <begin position="65"/>
        <end position="260"/>
    </location>
</feature>
<dbReference type="Gene3D" id="2.30.30.370">
    <property type="entry name" value="FAH"/>
    <property type="match status" value="1"/>
</dbReference>
<dbReference type="OrthoDB" id="9805307at2"/>
<comment type="similarity">
    <text evidence="1">Belongs to the FAH family.</text>
</comment>
<keyword evidence="2" id="KW-0479">Metal-binding</keyword>
<organism evidence="5 6">
    <name type="scientific">Bombiscardovia coagulans</name>
    <dbReference type="NCBI Taxonomy" id="686666"/>
    <lineage>
        <taxon>Bacteria</taxon>
        <taxon>Bacillati</taxon>
        <taxon>Actinomycetota</taxon>
        <taxon>Actinomycetes</taxon>
        <taxon>Bifidobacteriales</taxon>
        <taxon>Bifidobacteriaceae</taxon>
        <taxon>Bombiscardovia</taxon>
    </lineage>
</organism>
<keyword evidence="5" id="KW-0413">Isomerase</keyword>
<accession>A0A261EPH7</accession>
<evidence type="ECO:0000259" key="3">
    <source>
        <dbReference type="Pfam" id="PF01557"/>
    </source>
</evidence>
<dbReference type="Gene3D" id="3.90.850.10">
    <property type="entry name" value="Fumarylacetoacetase-like, C-terminal domain"/>
    <property type="match status" value="1"/>
</dbReference>
<keyword evidence="6" id="KW-1185">Reference proteome</keyword>
<dbReference type="PANTHER" id="PTHR42796">
    <property type="entry name" value="FUMARYLACETOACETATE HYDROLASE DOMAIN-CONTAINING PROTEIN 2A-RELATED"/>
    <property type="match status" value="1"/>
</dbReference>
<dbReference type="PANTHER" id="PTHR42796:SF4">
    <property type="entry name" value="FUMARYLACETOACETATE HYDROLASE DOMAIN-CONTAINING PROTEIN 2A"/>
    <property type="match status" value="1"/>
</dbReference>
<dbReference type="Proteomes" id="UP000216004">
    <property type="component" value="Unassembled WGS sequence"/>
</dbReference>
<evidence type="ECO:0000259" key="4">
    <source>
        <dbReference type="Pfam" id="PF10370"/>
    </source>
</evidence>
<dbReference type="InterPro" id="IPR011234">
    <property type="entry name" value="Fumarylacetoacetase-like_C"/>
</dbReference>
<sequence length="264" mass="28839">MRIARFSINNTPRYAFVQKDANDGKDYLIELDGYPLNGQQVQPTGQRYALDADGVRLLAPVIPSKIYGMAFNYRDHAPKTAQMGSSHMHVFLKPSTSVIGPDDPIICPSSSKEVEFEPELVVVMGRVAKNVSEADAMDYVLGFTCGNDLTLRDCQRDDLTWALAKGFDTSCPLGPWIETDFSYADARISCTRNGQELADAGGITADFIHSIPEQIAFISSFATLLPGDAIMTGAPHKSAQLHPFDEAVVHIEGIGDLRNILVSE</sequence>
<dbReference type="AlphaFoldDB" id="A0A261EPH7"/>
<dbReference type="SUPFAM" id="SSF56529">
    <property type="entry name" value="FAH"/>
    <property type="match status" value="1"/>
</dbReference>
<feature type="domain" description="Rv2993c-like N-terminal" evidence="4">
    <location>
        <begin position="1"/>
        <end position="60"/>
    </location>
</feature>
<name>A0A261EPH7_9BIFI</name>
<evidence type="ECO:0000313" key="6">
    <source>
        <dbReference type="Proteomes" id="UP000216004"/>
    </source>
</evidence>